<reference evidence="7 8" key="1">
    <citation type="submission" date="2018-10" db="EMBL/GenBank/DDBJ databases">
        <title>Genomic Encyclopedia of Archaeal and Bacterial Type Strains, Phase II (KMG-II): from individual species to whole genera.</title>
        <authorList>
            <person name="Goeker M."/>
        </authorList>
    </citation>
    <scope>NUCLEOTIDE SEQUENCE [LARGE SCALE GENOMIC DNA]</scope>
    <source>
        <strain evidence="7 8">DSM 29317</strain>
    </source>
</reference>
<dbReference type="Pfam" id="PF03626">
    <property type="entry name" value="COX4_pro"/>
    <property type="match status" value="1"/>
</dbReference>
<keyword evidence="8" id="KW-1185">Reference proteome</keyword>
<evidence type="ECO:0000256" key="3">
    <source>
        <dbReference type="ARBA" id="ARBA00022692"/>
    </source>
</evidence>
<keyword evidence="3 6" id="KW-0812">Transmembrane</keyword>
<dbReference type="RefSeq" id="WP_037321969.1">
    <property type="nucleotide sequence ID" value="NZ_AEYW01000022.1"/>
</dbReference>
<dbReference type="AlphaFoldDB" id="A0A497ZEV8"/>
<comment type="caution">
    <text evidence="7">The sequence shown here is derived from an EMBL/GenBank/DDBJ whole genome shotgun (WGS) entry which is preliminary data.</text>
</comment>
<evidence type="ECO:0000256" key="6">
    <source>
        <dbReference type="SAM" id="Phobius"/>
    </source>
</evidence>
<keyword evidence="4 6" id="KW-1133">Transmembrane helix</keyword>
<name>A0A497ZEV8_9RHOB</name>
<evidence type="ECO:0000256" key="4">
    <source>
        <dbReference type="ARBA" id="ARBA00022989"/>
    </source>
</evidence>
<evidence type="ECO:0000256" key="5">
    <source>
        <dbReference type="ARBA" id="ARBA00023136"/>
    </source>
</evidence>
<proteinExistence type="predicted"/>
<dbReference type="EMBL" id="RCCT01000004">
    <property type="protein sequence ID" value="RLK03526.1"/>
    <property type="molecule type" value="Genomic_DNA"/>
</dbReference>
<gene>
    <name evidence="7" type="ORF">CLV75_2899</name>
</gene>
<dbReference type="STRING" id="981384.GCA_000192475_00735"/>
<organism evidence="7 8">
    <name type="scientific">Ruegeria conchae</name>
    <dbReference type="NCBI Taxonomy" id="981384"/>
    <lineage>
        <taxon>Bacteria</taxon>
        <taxon>Pseudomonadati</taxon>
        <taxon>Pseudomonadota</taxon>
        <taxon>Alphaproteobacteria</taxon>
        <taxon>Rhodobacterales</taxon>
        <taxon>Roseobacteraceae</taxon>
        <taxon>Ruegeria</taxon>
    </lineage>
</organism>
<comment type="subcellular location">
    <subcellularLocation>
        <location evidence="1">Cell membrane</location>
        <topology evidence="1">Multi-pass membrane protein</topology>
    </subcellularLocation>
</comment>
<protein>
    <submittedName>
        <fullName evidence="7">Cytochrome c oxidase subunit IV</fullName>
    </submittedName>
</protein>
<keyword evidence="2" id="KW-1003">Cell membrane</keyword>
<dbReference type="Proteomes" id="UP000271700">
    <property type="component" value="Unassembled WGS sequence"/>
</dbReference>
<keyword evidence="5 6" id="KW-0472">Membrane</keyword>
<sequence>MPAASSFPKYARRRLPNALTRAWLTLLMLSVASALLTVLPIPPAVLAGGILILALAKCRVILARYLDLANSPAWLRGFTMVTTGFAIIIFALYLI</sequence>
<dbReference type="OrthoDB" id="7873828at2"/>
<evidence type="ECO:0000313" key="8">
    <source>
        <dbReference type="Proteomes" id="UP000271700"/>
    </source>
</evidence>
<evidence type="ECO:0000256" key="1">
    <source>
        <dbReference type="ARBA" id="ARBA00004651"/>
    </source>
</evidence>
<feature type="transmembrane region" description="Helical" evidence="6">
    <location>
        <begin position="74"/>
        <end position="94"/>
    </location>
</feature>
<evidence type="ECO:0000256" key="2">
    <source>
        <dbReference type="ARBA" id="ARBA00022475"/>
    </source>
</evidence>
<accession>A0A497ZEV8</accession>
<evidence type="ECO:0000313" key="7">
    <source>
        <dbReference type="EMBL" id="RLK03526.1"/>
    </source>
</evidence>
<dbReference type="GO" id="GO:0005886">
    <property type="term" value="C:plasma membrane"/>
    <property type="evidence" value="ECO:0007669"/>
    <property type="project" value="UniProtKB-SubCell"/>
</dbReference>
<dbReference type="InterPro" id="IPR005171">
    <property type="entry name" value="Cyt_c_oxidase_su4_prok"/>
</dbReference>